<accession>A0ABQ4EEI2</accession>
<gene>
    <name evidence="1" type="ORF">Pen02_80620</name>
</gene>
<protein>
    <submittedName>
        <fullName evidence="1">Uncharacterized protein</fullName>
    </submittedName>
</protein>
<dbReference type="Proteomes" id="UP000646749">
    <property type="component" value="Unassembled WGS sequence"/>
</dbReference>
<evidence type="ECO:0000313" key="1">
    <source>
        <dbReference type="EMBL" id="GIG93126.1"/>
    </source>
</evidence>
<comment type="caution">
    <text evidence="1">The sequence shown here is derived from an EMBL/GenBank/DDBJ whole genome shotgun (WGS) entry which is preliminary data.</text>
</comment>
<evidence type="ECO:0000313" key="2">
    <source>
        <dbReference type="Proteomes" id="UP000646749"/>
    </source>
</evidence>
<reference evidence="1 2" key="1">
    <citation type="submission" date="2021-01" db="EMBL/GenBank/DDBJ databases">
        <title>Whole genome shotgun sequence of Plantactinospora endophytica NBRC 110450.</title>
        <authorList>
            <person name="Komaki H."/>
            <person name="Tamura T."/>
        </authorList>
    </citation>
    <scope>NUCLEOTIDE SEQUENCE [LARGE SCALE GENOMIC DNA]</scope>
    <source>
        <strain evidence="1 2">NBRC 110450</strain>
    </source>
</reference>
<proteinExistence type="predicted"/>
<organism evidence="1 2">
    <name type="scientific">Plantactinospora endophytica</name>
    <dbReference type="NCBI Taxonomy" id="673535"/>
    <lineage>
        <taxon>Bacteria</taxon>
        <taxon>Bacillati</taxon>
        <taxon>Actinomycetota</taxon>
        <taxon>Actinomycetes</taxon>
        <taxon>Micromonosporales</taxon>
        <taxon>Micromonosporaceae</taxon>
        <taxon>Plantactinospora</taxon>
    </lineage>
</organism>
<keyword evidence="2" id="KW-1185">Reference proteome</keyword>
<name>A0ABQ4EEI2_9ACTN</name>
<sequence>MGCLHPSDVQRGVGALDVLLDSGNTVRTPRPPVSSRDTRRACHSWRCGTTRAAEGSGRALPHGCAVVPPLYIDLALEALQGPIRRRRFNVPPAEYEAFCVMTQPLTHPRAIVACSIMQPGR</sequence>
<dbReference type="EMBL" id="BONW01000051">
    <property type="protein sequence ID" value="GIG93126.1"/>
    <property type="molecule type" value="Genomic_DNA"/>
</dbReference>